<evidence type="ECO:0000313" key="3">
    <source>
        <dbReference type="Proteomes" id="UP000730482"/>
    </source>
</evidence>
<name>A0ABS5KTV8_9ACTN</name>
<dbReference type="EMBL" id="JAAFYZ010000072">
    <property type="protein sequence ID" value="MBS2549439.1"/>
    <property type="molecule type" value="Genomic_DNA"/>
</dbReference>
<evidence type="ECO:0000256" key="1">
    <source>
        <dbReference type="SAM" id="SignalP"/>
    </source>
</evidence>
<feature type="chain" id="PRO_5045128386" description="Secreted protein" evidence="1">
    <location>
        <begin position="27"/>
        <end position="111"/>
    </location>
</feature>
<dbReference type="RefSeq" id="WP_212010994.1">
    <property type="nucleotide sequence ID" value="NZ_JAAFYZ010000072.1"/>
</dbReference>
<reference evidence="2 3" key="1">
    <citation type="submission" date="2020-02" db="EMBL/GenBank/DDBJ databases">
        <title>Acidophilic actinobacteria isolated from forest soil.</title>
        <authorList>
            <person name="Golinska P."/>
        </authorList>
    </citation>
    <scope>NUCLEOTIDE SEQUENCE [LARGE SCALE GENOMIC DNA]</scope>
    <source>
        <strain evidence="2 3">NL8</strain>
    </source>
</reference>
<protein>
    <recommendedName>
        <fullName evidence="4">Secreted protein</fullName>
    </recommendedName>
</protein>
<proteinExistence type="predicted"/>
<comment type="caution">
    <text evidence="2">The sequence shown here is derived from an EMBL/GenBank/DDBJ whole genome shotgun (WGS) entry which is preliminary data.</text>
</comment>
<feature type="signal peptide" evidence="1">
    <location>
        <begin position="1"/>
        <end position="26"/>
    </location>
</feature>
<organism evidence="2 3">
    <name type="scientific">Catenulispora pinistramenti</name>
    <dbReference type="NCBI Taxonomy" id="2705254"/>
    <lineage>
        <taxon>Bacteria</taxon>
        <taxon>Bacillati</taxon>
        <taxon>Actinomycetota</taxon>
        <taxon>Actinomycetes</taxon>
        <taxon>Catenulisporales</taxon>
        <taxon>Catenulisporaceae</taxon>
        <taxon>Catenulispora</taxon>
    </lineage>
</organism>
<accession>A0ABS5KTV8</accession>
<keyword evidence="3" id="KW-1185">Reference proteome</keyword>
<evidence type="ECO:0008006" key="4">
    <source>
        <dbReference type="Google" id="ProtNLM"/>
    </source>
</evidence>
<sequence>MHLKSTVALAVCAVAVGIAVPAQASAATGRANPLPCTFGGYATPGNGAMYTATCTAPASQQWQEMVQCRHDSPREPALYYAWGNIVTGNGTSKATCGTEAGAYSNPYVVLV</sequence>
<evidence type="ECO:0000313" key="2">
    <source>
        <dbReference type="EMBL" id="MBS2549439.1"/>
    </source>
</evidence>
<keyword evidence="1" id="KW-0732">Signal</keyword>
<gene>
    <name evidence="2" type="ORF">KGQ19_21480</name>
</gene>
<dbReference type="Proteomes" id="UP000730482">
    <property type="component" value="Unassembled WGS sequence"/>
</dbReference>